<feature type="transmembrane region" description="Helical" evidence="6">
    <location>
        <begin position="409"/>
        <end position="427"/>
    </location>
</feature>
<evidence type="ECO:0000313" key="8">
    <source>
        <dbReference type="EMBL" id="SIO09440.1"/>
    </source>
</evidence>
<evidence type="ECO:0000259" key="7">
    <source>
        <dbReference type="SMART" id="SM00849"/>
    </source>
</evidence>
<accession>A0A1N6GPI0</accession>
<protein>
    <submittedName>
        <fullName evidence="8">Competence protein ComEC</fullName>
    </submittedName>
</protein>
<dbReference type="STRING" id="28230.SAMN05878443_1347"/>
<dbReference type="EMBL" id="FSRN01000001">
    <property type="protein sequence ID" value="SIO09440.1"/>
    <property type="molecule type" value="Genomic_DNA"/>
</dbReference>
<dbReference type="InterPro" id="IPR052159">
    <property type="entry name" value="Competence_DNA_uptake"/>
</dbReference>
<dbReference type="InterPro" id="IPR035681">
    <property type="entry name" value="ComA-like_MBL"/>
</dbReference>
<dbReference type="eggNOG" id="COG0658">
    <property type="taxonomic scope" value="Bacteria"/>
</dbReference>
<dbReference type="SUPFAM" id="SSF56281">
    <property type="entry name" value="Metallo-hydrolase/oxidoreductase"/>
    <property type="match status" value="1"/>
</dbReference>
<dbReference type="SMART" id="SM00849">
    <property type="entry name" value="Lactamase_B"/>
    <property type="match status" value="1"/>
</dbReference>
<evidence type="ECO:0000256" key="1">
    <source>
        <dbReference type="ARBA" id="ARBA00004651"/>
    </source>
</evidence>
<feature type="domain" description="Metallo-beta-lactamase" evidence="7">
    <location>
        <begin position="467"/>
        <end position="678"/>
    </location>
</feature>
<feature type="transmembrane region" description="Helical" evidence="6">
    <location>
        <begin position="346"/>
        <end position="367"/>
    </location>
</feature>
<dbReference type="Pfam" id="PF13567">
    <property type="entry name" value="DUF4131"/>
    <property type="match status" value="1"/>
</dbReference>
<dbReference type="Proteomes" id="UP000184758">
    <property type="component" value="Unassembled WGS sequence"/>
</dbReference>
<feature type="transmembrane region" description="Helical" evidence="6">
    <location>
        <begin position="222"/>
        <end position="244"/>
    </location>
</feature>
<feature type="transmembrane region" description="Helical" evidence="6">
    <location>
        <begin position="434"/>
        <end position="451"/>
    </location>
</feature>
<organism evidence="8 9">
    <name type="scientific">Carnobacterium alterfunditum</name>
    <dbReference type="NCBI Taxonomy" id="28230"/>
    <lineage>
        <taxon>Bacteria</taxon>
        <taxon>Bacillati</taxon>
        <taxon>Bacillota</taxon>
        <taxon>Bacilli</taxon>
        <taxon>Lactobacillales</taxon>
        <taxon>Carnobacteriaceae</taxon>
        <taxon>Carnobacterium</taxon>
    </lineage>
</organism>
<comment type="subcellular location">
    <subcellularLocation>
        <location evidence="1">Cell membrane</location>
        <topology evidence="1">Multi-pass membrane protein</topology>
    </subcellularLocation>
</comment>
<dbReference type="GO" id="GO:0030420">
    <property type="term" value="P:establishment of competence for transformation"/>
    <property type="evidence" value="ECO:0007669"/>
    <property type="project" value="InterPro"/>
</dbReference>
<dbReference type="Pfam" id="PF00753">
    <property type="entry name" value="Lactamase_B"/>
    <property type="match status" value="1"/>
</dbReference>
<keyword evidence="5 6" id="KW-0472">Membrane</keyword>
<sequence>MIVTIFFVGLEKDNNQTNLLAEEQSFLIELDPNKLKIDGDQLQFYGRVKESGEKVNLSEKIVVFYRLSTEAEKNSWEKQRKVEDFIVTGSLSKPEKNRNLNQFDYQSYLHQNKIHWTLQAETIDTRSEIQKNFFFDKLNLKNIRQAILAHIEKETTVMVSSYIKTLLFADTSSIDDQVMNGYKQIGIIHLLSISGLHIQFFIAGLTYILWRIGVTREKTYLFLLFFLPIYGSLTYWGTSIFRAIVMSLISQTSSRLGKPISGLDAWSWTLIIGLWIDPYQIFSIGFQLSYLLSLTLILFSNSLFNQSKFNSVNSLCISFILTLISIPILSFHFFEFSWLGMFTNLIFVPLFTWIIMPLIIVLFISSYPLSGTQCFHFLISVTEGLLRIIEWLVLKIKLFPYGTFVTGKVPTGLFILVIVVLIIFLIALEEQKKIKRSIILLTLVFTVFIYYQKYNPFGEVLLIDVGQGDAILIKEPFGAGVYLIDTGGTIAFEKEEWQIRKNQSTVASRVLIPIIKSLGLTQLDQVFITHGDEDHMGELKELAQNIEVKELIFPVGTTKKQLFHDVAQTLERNETQLRAITAENTKKQLFGPSLAVLWPVKAGEGGNNDSLVLYGEIGSYYWLFTGDIEEAGEAELAAFYPNLRVDILKVAHHGSQTSTSEQFIQQMKPKIALISCGLNNRYNHPNGEVLERMADLNTIVYRTDLQGSFRYTYSNRLSGMIEKDFQTILK</sequence>
<dbReference type="Gene3D" id="3.60.15.10">
    <property type="entry name" value="Ribonuclease Z/Hydroxyacylglutathione hydrolase-like"/>
    <property type="match status" value="1"/>
</dbReference>
<dbReference type="InterPro" id="IPR025405">
    <property type="entry name" value="DUF4131"/>
</dbReference>
<dbReference type="PANTHER" id="PTHR30619:SF1">
    <property type="entry name" value="RECOMBINATION PROTEIN 2"/>
    <property type="match status" value="1"/>
</dbReference>
<keyword evidence="4 6" id="KW-1133">Transmembrane helix</keyword>
<dbReference type="InterPro" id="IPR004797">
    <property type="entry name" value="Competence_ComEC/Rec2"/>
</dbReference>
<dbReference type="CDD" id="cd07731">
    <property type="entry name" value="ComA-like_MBL-fold"/>
    <property type="match status" value="1"/>
</dbReference>
<dbReference type="InterPro" id="IPR004477">
    <property type="entry name" value="ComEC_N"/>
</dbReference>
<feature type="transmembrane region" description="Helical" evidence="6">
    <location>
        <begin position="374"/>
        <end position="394"/>
    </location>
</feature>
<dbReference type="InterPro" id="IPR036866">
    <property type="entry name" value="RibonucZ/Hydroxyglut_hydro"/>
</dbReference>
<gene>
    <name evidence="8" type="ORF">SAMN05878443_1347</name>
</gene>
<dbReference type="eggNOG" id="COG2333">
    <property type="taxonomic scope" value="Bacteria"/>
</dbReference>
<dbReference type="Pfam" id="PF03772">
    <property type="entry name" value="Competence"/>
    <property type="match status" value="1"/>
</dbReference>
<keyword evidence="9" id="KW-1185">Reference proteome</keyword>
<evidence type="ECO:0000256" key="2">
    <source>
        <dbReference type="ARBA" id="ARBA00022475"/>
    </source>
</evidence>
<dbReference type="NCBIfam" id="TIGR00361">
    <property type="entry name" value="ComEC_Rec2"/>
    <property type="match status" value="1"/>
</dbReference>
<dbReference type="GO" id="GO:0005886">
    <property type="term" value="C:plasma membrane"/>
    <property type="evidence" value="ECO:0007669"/>
    <property type="project" value="UniProtKB-SubCell"/>
</dbReference>
<reference evidence="9" key="1">
    <citation type="submission" date="2016-11" db="EMBL/GenBank/DDBJ databases">
        <authorList>
            <person name="Varghese N."/>
            <person name="Submissions S."/>
        </authorList>
    </citation>
    <scope>NUCLEOTIDE SEQUENCE [LARGE SCALE GENOMIC DNA]</scope>
    <source>
        <strain evidence="9">313</strain>
    </source>
</reference>
<evidence type="ECO:0000313" key="9">
    <source>
        <dbReference type="Proteomes" id="UP000184758"/>
    </source>
</evidence>
<feature type="transmembrane region" description="Helical" evidence="6">
    <location>
        <begin position="312"/>
        <end position="334"/>
    </location>
</feature>
<dbReference type="PANTHER" id="PTHR30619">
    <property type="entry name" value="DNA INTERNALIZATION/COMPETENCE PROTEIN COMEC/REC2"/>
    <property type="match status" value="1"/>
</dbReference>
<name>A0A1N6GPI0_9LACT</name>
<dbReference type="NCBIfam" id="TIGR00360">
    <property type="entry name" value="ComEC_N-term"/>
    <property type="match status" value="1"/>
</dbReference>
<evidence type="ECO:0000256" key="4">
    <source>
        <dbReference type="ARBA" id="ARBA00022989"/>
    </source>
</evidence>
<proteinExistence type="predicted"/>
<evidence type="ECO:0000256" key="6">
    <source>
        <dbReference type="SAM" id="Phobius"/>
    </source>
</evidence>
<evidence type="ECO:0000256" key="5">
    <source>
        <dbReference type="ARBA" id="ARBA00023136"/>
    </source>
</evidence>
<evidence type="ECO:0000256" key="3">
    <source>
        <dbReference type="ARBA" id="ARBA00022692"/>
    </source>
</evidence>
<dbReference type="AlphaFoldDB" id="A0A1N6GPI0"/>
<feature type="transmembrane region" description="Helical" evidence="6">
    <location>
        <begin position="187"/>
        <end position="210"/>
    </location>
</feature>
<keyword evidence="3 6" id="KW-0812">Transmembrane</keyword>
<dbReference type="InterPro" id="IPR001279">
    <property type="entry name" value="Metallo-B-lactamas"/>
</dbReference>
<keyword evidence="2" id="KW-1003">Cell membrane</keyword>
<feature type="transmembrane region" description="Helical" evidence="6">
    <location>
        <begin position="282"/>
        <end position="300"/>
    </location>
</feature>